<dbReference type="GO" id="GO:0006352">
    <property type="term" value="P:DNA-templated transcription initiation"/>
    <property type="evidence" value="ECO:0007669"/>
    <property type="project" value="InterPro"/>
</dbReference>
<evidence type="ECO:0000256" key="2">
    <source>
        <dbReference type="ARBA" id="ARBA00023015"/>
    </source>
</evidence>
<dbReference type="EMBL" id="VOSK01000053">
    <property type="protein sequence ID" value="MPR26548.1"/>
    <property type="molecule type" value="Genomic_DNA"/>
</dbReference>
<dbReference type="Gene3D" id="1.10.1740.10">
    <property type="match status" value="1"/>
</dbReference>
<dbReference type="InterPro" id="IPR013325">
    <property type="entry name" value="RNA_pol_sigma_r2"/>
</dbReference>
<accession>A0A5N7MIA4</accession>
<dbReference type="Pfam" id="PF04542">
    <property type="entry name" value="Sigma70_r2"/>
    <property type="match status" value="1"/>
</dbReference>
<dbReference type="OrthoDB" id="9780326at2"/>
<sequence>MQKTRTTLPDLTSLTDIDLVSYARAGSPDAFRMIMQRHNRRLYRVARGVTGNDIEAEDVVQESYLRAFTHLDTFRGEARLSTWLTRIVLNEALGRVRRRREILDLSTLERIDDGRAQILMFQQPLPSQDPEAEAGRAQLRRLVEQALDDLPEAFRSVFVMREIEEMSIEETASHLGIRPETVKTRLHRARRLLQKALHAQFVVTLKDAFPFDGLRCNRVTDRVMQRLELKP</sequence>
<comment type="caution">
    <text evidence="9">The sequence shown here is derived from an EMBL/GenBank/DDBJ whole genome shotgun (WGS) entry which is preliminary data.</text>
</comment>
<evidence type="ECO:0000256" key="5">
    <source>
        <dbReference type="ARBA" id="ARBA00023163"/>
    </source>
</evidence>
<keyword evidence="4 6" id="KW-0238">DNA-binding</keyword>
<dbReference type="InterPro" id="IPR039425">
    <property type="entry name" value="RNA_pol_sigma-70-like"/>
</dbReference>
<dbReference type="GO" id="GO:0003677">
    <property type="term" value="F:DNA binding"/>
    <property type="evidence" value="ECO:0007669"/>
    <property type="project" value="UniProtKB-KW"/>
</dbReference>
<gene>
    <name evidence="9" type="ORF">FS320_15315</name>
</gene>
<name>A0A5N7MIA4_9HYPH</name>
<dbReference type="RefSeq" id="WP_152712718.1">
    <property type="nucleotide sequence ID" value="NZ_VOSJ01000053.1"/>
</dbReference>
<dbReference type="InterPro" id="IPR036388">
    <property type="entry name" value="WH-like_DNA-bd_sf"/>
</dbReference>
<dbReference type="CDD" id="cd06171">
    <property type="entry name" value="Sigma70_r4"/>
    <property type="match status" value="1"/>
</dbReference>
<dbReference type="PROSITE" id="PS01063">
    <property type="entry name" value="SIGMA70_ECF"/>
    <property type="match status" value="1"/>
</dbReference>
<dbReference type="AlphaFoldDB" id="A0A5N7MIA4"/>
<dbReference type="PANTHER" id="PTHR43133">
    <property type="entry name" value="RNA POLYMERASE ECF-TYPE SIGMA FACTO"/>
    <property type="match status" value="1"/>
</dbReference>
<keyword evidence="5 6" id="KW-0804">Transcription</keyword>
<reference evidence="9 10" key="1">
    <citation type="journal article" date="2019" name="Syst. Appl. Microbiol.">
        <title>Microvirga tunisiensis sp. nov., a root nodule symbiotic bacterium isolated from Lupinus micranthus and L. luteus grown in Northern Tunisia.</title>
        <authorList>
            <person name="Msaddak A."/>
            <person name="Rejili M."/>
            <person name="Duran D."/>
            <person name="Mars M."/>
            <person name="Palacios J.M."/>
            <person name="Ruiz-Argueso T."/>
            <person name="Rey L."/>
            <person name="Imperial J."/>
        </authorList>
    </citation>
    <scope>NUCLEOTIDE SEQUENCE [LARGE SCALE GENOMIC DNA]</scope>
    <source>
        <strain evidence="9 10">Lmie10</strain>
    </source>
</reference>
<dbReference type="InterPro" id="IPR014284">
    <property type="entry name" value="RNA_pol_sigma-70_dom"/>
</dbReference>
<keyword evidence="2 6" id="KW-0805">Transcription regulation</keyword>
<evidence type="ECO:0000259" key="8">
    <source>
        <dbReference type="Pfam" id="PF08281"/>
    </source>
</evidence>
<dbReference type="SUPFAM" id="SSF88659">
    <property type="entry name" value="Sigma3 and sigma4 domains of RNA polymerase sigma factors"/>
    <property type="match status" value="1"/>
</dbReference>
<dbReference type="NCBIfam" id="TIGR02937">
    <property type="entry name" value="sigma70-ECF"/>
    <property type="match status" value="1"/>
</dbReference>
<protein>
    <recommendedName>
        <fullName evidence="6">RNA polymerase sigma factor</fullName>
    </recommendedName>
</protein>
<evidence type="ECO:0000256" key="1">
    <source>
        <dbReference type="ARBA" id="ARBA00010641"/>
    </source>
</evidence>
<proteinExistence type="inferred from homology"/>
<feature type="domain" description="RNA polymerase sigma factor 70 region 4 type 2" evidence="8">
    <location>
        <begin position="141"/>
        <end position="193"/>
    </location>
</feature>
<dbReference type="InterPro" id="IPR000838">
    <property type="entry name" value="RNA_pol_sigma70_ECF_CS"/>
</dbReference>
<keyword evidence="10" id="KW-1185">Reference proteome</keyword>
<evidence type="ECO:0000259" key="7">
    <source>
        <dbReference type="Pfam" id="PF04542"/>
    </source>
</evidence>
<dbReference type="Gene3D" id="1.10.10.10">
    <property type="entry name" value="Winged helix-like DNA-binding domain superfamily/Winged helix DNA-binding domain"/>
    <property type="match status" value="1"/>
</dbReference>
<comment type="similarity">
    <text evidence="1 6">Belongs to the sigma-70 factor family. ECF subfamily.</text>
</comment>
<evidence type="ECO:0000256" key="4">
    <source>
        <dbReference type="ARBA" id="ARBA00023125"/>
    </source>
</evidence>
<evidence type="ECO:0000313" key="10">
    <source>
        <dbReference type="Proteomes" id="UP000403266"/>
    </source>
</evidence>
<dbReference type="Proteomes" id="UP000403266">
    <property type="component" value="Unassembled WGS sequence"/>
</dbReference>
<organism evidence="9 10">
    <name type="scientific">Microvirga tunisiensis</name>
    <dbReference type="NCBI Taxonomy" id="2108360"/>
    <lineage>
        <taxon>Bacteria</taxon>
        <taxon>Pseudomonadati</taxon>
        <taxon>Pseudomonadota</taxon>
        <taxon>Alphaproteobacteria</taxon>
        <taxon>Hyphomicrobiales</taxon>
        <taxon>Methylobacteriaceae</taxon>
        <taxon>Microvirga</taxon>
    </lineage>
</organism>
<dbReference type="PANTHER" id="PTHR43133:SF51">
    <property type="entry name" value="RNA POLYMERASE SIGMA FACTOR"/>
    <property type="match status" value="1"/>
</dbReference>
<dbReference type="InterPro" id="IPR007627">
    <property type="entry name" value="RNA_pol_sigma70_r2"/>
</dbReference>
<dbReference type="NCBIfam" id="NF008888">
    <property type="entry name" value="PRK11922.1"/>
    <property type="match status" value="1"/>
</dbReference>
<evidence type="ECO:0000313" key="9">
    <source>
        <dbReference type="EMBL" id="MPR26548.1"/>
    </source>
</evidence>
<evidence type="ECO:0000256" key="6">
    <source>
        <dbReference type="RuleBase" id="RU000716"/>
    </source>
</evidence>
<dbReference type="InterPro" id="IPR013324">
    <property type="entry name" value="RNA_pol_sigma_r3/r4-like"/>
</dbReference>
<dbReference type="GO" id="GO:0016987">
    <property type="term" value="F:sigma factor activity"/>
    <property type="evidence" value="ECO:0007669"/>
    <property type="project" value="UniProtKB-KW"/>
</dbReference>
<evidence type="ECO:0000256" key="3">
    <source>
        <dbReference type="ARBA" id="ARBA00023082"/>
    </source>
</evidence>
<dbReference type="Pfam" id="PF08281">
    <property type="entry name" value="Sigma70_r4_2"/>
    <property type="match status" value="1"/>
</dbReference>
<dbReference type="InterPro" id="IPR013249">
    <property type="entry name" value="RNA_pol_sigma70_r4_t2"/>
</dbReference>
<keyword evidence="3 6" id="KW-0731">Sigma factor</keyword>
<dbReference type="SUPFAM" id="SSF88946">
    <property type="entry name" value="Sigma2 domain of RNA polymerase sigma factors"/>
    <property type="match status" value="1"/>
</dbReference>
<feature type="domain" description="RNA polymerase sigma-70 region 2" evidence="7">
    <location>
        <begin position="35"/>
        <end position="100"/>
    </location>
</feature>